<dbReference type="InterPro" id="IPR032675">
    <property type="entry name" value="LRR_dom_sf"/>
</dbReference>
<sequence length="366" mass="40262">MDLESSVISVEGGQDPNNISTGGNHTMEVVDLARLEKSQPSPPIDQVPPEILGEILRLLPPHRHWQTDVPTCQYFLTAVRSVSRGWYAAALLQGDLWATLILNLDNVAAYNALTSGLAHAWLDRAGTTDRTLQLDSYACDLHGDRVPEDGEGKGCIFANAAIVDALGQMQRLGSIAIDCPFPKCLESLSGAILSRMAPPVHHIPLMFTFVKSFSIAGSHWSEWLWSPPNTLSAVLGEMSLTSLWLSTPSYRSVPNDGFLDQALNIDPSVLRQLTSLNLTCDWPACYLFELLRKCPNLESLSIDSMDSMDSYSFTFRYSGDDEVPAFLPKLKALNLNNFPVDGIPDLAFLHFPSVTEVKGVLIEKDM</sequence>
<dbReference type="Gene3D" id="3.80.10.10">
    <property type="entry name" value="Ribonuclease Inhibitor"/>
    <property type="match status" value="1"/>
</dbReference>
<name>A0A4Y7U341_COPMI</name>
<dbReference type="Proteomes" id="UP000298030">
    <property type="component" value="Unassembled WGS sequence"/>
</dbReference>
<reference evidence="2 3" key="1">
    <citation type="journal article" date="2019" name="Nat. Ecol. Evol.">
        <title>Megaphylogeny resolves global patterns of mushroom evolution.</title>
        <authorList>
            <person name="Varga T."/>
            <person name="Krizsan K."/>
            <person name="Foldi C."/>
            <person name="Dima B."/>
            <person name="Sanchez-Garcia M."/>
            <person name="Sanchez-Ramirez S."/>
            <person name="Szollosi G.J."/>
            <person name="Szarkandi J.G."/>
            <person name="Papp V."/>
            <person name="Albert L."/>
            <person name="Andreopoulos W."/>
            <person name="Angelini C."/>
            <person name="Antonin V."/>
            <person name="Barry K.W."/>
            <person name="Bougher N.L."/>
            <person name="Buchanan P."/>
            <person name="Buyck B."/>
            <person name="Bense V."/>
            <person name="Catcheside P."/>
            <person name="Chovatia M."/>
            <person name="Cooper J."/>
            <person name="Damon W."/>
            <person name="Desjardin D."/>
            <person name="Finy P."/>
            <person name="Geml J."/>
            <person name="Haridas S."/>
            <person name="Hughes K."/>
            <person name="Justo A."/>
            <person name="Karasinski D."/>
            <person name="Kautmanova I."/>
            <person name="Kiss B."/>
            <person name="Kocsube S."/>
            <person name="Kotiranta H."/>
            <person name="LaButti K.M."/>
            <person name="Lechner B.E."/>
            <person name="Liimatainen K."/>
            <person name="Lipzen A."/>
            <person name="Lukacs Z."/>
            <person name="Mihaltcheva S."/>
            <person name="Morgado L.N."/>
            <person name="Niskanen T."/>
            <person name="Noordeloos M.E."/>
            <person name="Ohm R.A."/>
            <person name="Ortiz-Santana B."/>
            <person name="Ovrebo C."/>
            <person name="Racz N."/>
            <person name="Riley R."/>
            <person name="Savchenko A."/>
            <person name="Shiryaev A."/>
            <person name="Soop K."/>
            <person name="Spirin V."/>
            <person name="Szebenyi C."/>
            <person name="Tomsovsky M."/>
            <person name="Tulloss R.E."/>
            <person name="Uehling J."/>
            <person name="Grigoriev I.V."/>
            <person name="Vagvolgyi C."/>
            <person name="Papp T."/>
            <person name="Martin F.M."/>
            <person name="Miettinen O."/>
            <person name="Hibbett D.S."/>
            <person name="Nagy L.G."/>
        </authorList>
    </citation>
    <scope>NUCLEOTIDE SEQUENCE [LARGE SCALE GENOMIC DNA]</scope>
    <source>
        <strain evidence="2 3">FP101781</strain>
    </source>
</reference>
<dbReference type="AlphaFoldDB" id="A0A4Y7U341"/>
<comment type="caution">
    <text evidence="2">The sequence shown here is derived from an EMBL/GenBank/DDBJ whole genome shotgun (WGS) entry which is preliminary data.</text>
</comment>
<gene>
    <name evidence="2" type="ORF">FA13DRAFT_1724439</name>
</gene>
<organism evidence="2 3">
    <name type="scientific">Coprinellus micaceus</name>
    <name type="common">Glistening ink-cap mushroom</name>
    <name type="synonym">Coprinus micaceus</name>
    <dbReference type="NCBI Taxonomy" id="71717"/>
    <lineage>
        <taxon>Eukaryota</taxon>
        <taxon>Fungi</taxon>
        <taxon>Dikarya</taxon>
        <taxon>Basidiomycota</taxon>
        <taxon>Agaricomycotina</taxon>
        <taxon>Agaricomycetes</taxon>
        <taxon>Agaricomycetidae</taxon>
        <taxon>Agaricales</taxon>
        <taxon>Agaricineae</taxon>
        <taxon>Psathyrellaceae</taxon>
        <taxon>Coprinellus</taxon>
    </lineage>
</organism>
<proteinExistence type="predicted"/>
<keyword evidence="3" id="KW-1185">Reference proteome</keyword>
<dbReference type="STRING" id="71717.A0A4Y7U341"/>
<dbReference type="SUPFAM" id="SSF52058">
    <property type="entry name" value="L domain-like"/>
    <property type="match status" value="1"/>
</dbReference>
<accession>A0A4Y7U341</accession>
<dbReference type="EMBL" id="QPFP01000001">
    <property type="protein sequence ID" value="TEB40212.1"/>
    <property type="molecule type" value="Genomic_DNA"/>
</dbReference>
<evidence type="ECO:0000313" key="3">
    <source>
        <dbReference type="Proteomes" id="UP000298030"/>
    </source>
</evidence>
<evidence type="ECO:0000313" key="2">
    <source>
        <dbReference type="EMBL" id="TEB40212.1"/>
    </source>
</evidence>
<feature type="region of interest" description="Disordered" evidence="1">
    <location>
        <begin position="1"/>
        <end position="23"/>
    </location>
</feature>
<protein>
    <submittedName>
        <fullName evidence="2">Uncharacterized protein</fullName>
    </submittedName>
</protein>
<evidence type="ECO:0000256" key="1">
    <source>
        <dbReference type="SAM" id="MobiDB-lite"/>
    </source>
</evidence>